<dbReference type="RefSeq" id="WP_113032545.1">
    <property type="nucleotide sequence ID" value="NZ_QMFB01000011.1"/>
</dbReference>
<dbReference type="Gene3D" id="3.40.630.30">
    <property type="match status" value="1"/>
</dbReference>
<keyword evidence="2" id="KW-1185">Reference proteome</keyword>
<name>A0A329MIW6_9BACL</name>
<dbReference type="EMBL" id="QMFB01000011">
    <property type="protein sequence ID" value="RAV19640.1"/>
    <property type="molecule type" value="Genomic_DNA"/>
</dbReference>
<dbReference type="Proteomes" id="UP000250369">
    <property type="component" value="Unassembled WGS sequence"/>
</dbReference>
<comment type="caution">
    <text evidence="1">The sequence shown here is derived from an EMBL/GenBank/DDBJ whole genome shotgun (WGS) entry which is preliminary data.</text>
</comment>
<dbReference type="AlphaFoldDB" id="A0A329MIW6"/>
<reference evidence="1 2" key="1">
    <citation type="journal article" date="2009" name="Int. J. Syst. Evol. Microbiol.">
        <title>Paenibacillus contaminans sp. nov., isolated from a contaminated laboratory plate.</title>
        <authorList>
            <person name="Chou J.H."/>
            <person name="Lee J.H."/>
            <person name="Lin M.C."/>
            <person name="Chang P.S."/>
            <person name="Arun A.B."/>
            <person name="Young C.C."/>
            <person name="Chen W.M."/>
        </authorList>
    </citation>
    <scope>NUCLEOTIDE SEQUENCE [LARGE SCALE GENOMIC DNA]</scope>
    <source>
        <strain evidence="1 2">CKOBP-6</strain>
    </source>
</reference>
<accession>A0A329MIW6</accession>
<organism evidence="1 2">
    <name type="scientific">Paenibacillus contaminans</name>
    <dbReference type="NCBI Taxonomy" id="450362"/>
    <lineage>
        <taxon>Bacteria</taxon>
        <taxon>Bacillati</taxon>
        <taxon>Bacillota</taxon>
        <taxon>Bacilli</taxon>
        <taxon>Bacillales</taxon>
        <taxon>Paenibacillaceae</taxon>
        <taxon>Paenibacillus</taxon>
    </lineage>
</organism>
<gene>
    <name evidence="1" type="ORF">DQG23_19450</name>
</gene>
<evidence type="ECO:0000313" key="1">
    <source>
        <dbReference type="EMBL" id="RAV19640.1"/>
    </source>
</evidence>
<protein>
    <recommendedName>
        <fullName evidence="3">GNAT family N-acetyltransferase</fullName>
    </recommendedName>
</protein>
<evidence type="ECO:0000313" key="2">
    <source>
        <dbReference type="Proteomes" id="UP000250369"/>
    </source>
</evidence>
<evidence type="ECO:0008006" key="3">
    <source>
        <dbReference type="Google" id="ProtNLM"/>
    </source>
</evidence>
<proteinExistence type="predicted"/>
<dbReference type="OrthoDB" id="2968015at2"/>
<dbReference type="SUPFAM" id="SSF55729">
    <property type="entry name" value="Acyl-CoA N-acyltransferases (Nat)"/>
    <property type="match status" value="1"/>
</dbReference>
<sequence length="171" mass="19405">MTTVLRRCVSDEELAKVSLFALENKRDLHLAFGTLDMVSVLCTYMTEGHLLYIADADNQVIGMLGYYHGMPENEFIDKEIAFVDTAILDKAYRGTQIFLKGLRSMVEQIVEAHPETQEIRFAALSENTYLCRLYSKFSEPSYTRNGSAGEETVFCVKIHQLRATLNGYSKL</sequence>
<dbReference type="InterPro" id="IPR016181">
    <property type="entry name" value="Acyl_CoA_acyltransferase"/>
</dbReference>